<dbReference type="InterPro" id="IPR032466">
    <property type="entry name" value="Metal_Hydrolase"/>
</dbReference>
<feature type="non-terminal residue" evidence="3">
    <location>
        <position position="174"/>
    </location>
</feature>
<comment type="caution">
    <text evidence="3">The sequence shown here is derived from an EMBL/GenBank/DDBJ whole genome shotgun (WGS) entry which is preliminary data.</text>
</comment>
<dbReference type="Pfam" id="PF01979">
    <property type="entry name" value="Amidohydro_1"/>
    <property type="match status" value="1"/>
</dbReference>
<proteinExistence type="predicted"/>
<evidence type="ECO:0000256" key="1">
    <source>
        <dbReference type="SAM" id="SignalP"/>
    </source>
</evidence>
<dbReference type="SUPFAM" id="SSF51338">
    <property type="entry name" value="Composite domain of metallo-dependent hydrolases"/>
    <property type="match status" value="1"/>
</dbReference>
<gene>
    <name evidence="3" type="ORF">MD483_18625</name>
</gene>
<dbReference type="GO" id="GO:0016810">
    <property type="term" value="F:hydrolase activity, acting on carbon-nitrogen (but not peptide) bonds"/>
    <property type="evidence" value="ECO:0007669"/>
    <property type="project" value="InterPro"/>
</dbReference>
<dbReference type="Gene3D" id="2.30.40.10">
    <property type="entry name" value="Urease, subunit C, domain 1"/>
    <property type="match status" value="1"/>
</dbReference>
<dbReference type="PANTHER" id="PTHR43135:SF3">
    <property type="entry name" value="ALPHA-D-RIBOSE 1-METHYLPHOSPHONATE 5-TRIPHOSPHATE DIPHOSPHATASE"/>
    <property type="match status" value="1"/>
</dbReference>
<dbReference type="Proteomes" id="UP001155586">
    <property type="component" value="Unassembled WGS sequence"/>
</dbReference>
<organism evidence="3 4">
    <name type="scientific">Vibrio paucivorans</name>
    <dbReference type="NCBI Taxonomy" id="2829489"/>
    <lineage>
        <taxon>Bacteria</taxon>
        <taxon>Pseudomonadati</taxon>
        <taxon>Pseudomonadota</taxon>
        <taxon>Gammaproteobacteria</taxon>
        <taxon>Vibrionales</taxon>
        <taxon>Vibrionaceae</taxon>
        <taxon>Vibrio</taxon>
    </lineage>
</organism>
<keyword evidence="4" id="KW-1185">Reference proteome</keyword>
<evidence type="ECO:0000259" key="2">
    <source>
        <dbReference type="Pfam" id="PF01979"/>
    </source>
</evidence>
<dbReference type="InterPro" id="IPR011059">
    <property type="entry name" value="Metal-dep_hydrolase_composite"/>
</dbReference>
<reference evidence="3" key="1">
    <citation type="submission" date="2022-02" db="EMBL/GenBank/DDBJ databases">
        <title>Vibrio sp. nov., a new bacterium isolated from Bohai sea, China.</title>
        <authorList>
            <person name="Yuan Y."/>
        </authorList>
    </citation>
    <scope>NUCLEOTIDE SEQUENCE</scope>
    <source>
        <strain evidence="3">DBSS07</strain>
    </source>
</reference>
<dbReference type="SUPFAM" id="SSF51556">
    <property type="entry name" value="Metallo-dependent hydrolases"/>
    <property type="match status" value="1"/>
</dbReference>
<accession>A0A9X3HTH1</accession>
<dbReference type="Gene3D" id="3.20.20.140">
    <property type="entry name" value="Metal-dependent hydrolases"/>
    <property type="match status" value="1"/>
</dbReference>
<dbReference type="AlphaFoldDB" id="A0A9X3HTH1"/>
<dbReference type="InterPro" id="IPR051781">
    <property type="entry name" value="Metallo-dep_Hydrolase"/>
</dbReference>
<feature type="signal peptide" evidence="1">
    <location>
        <begin position="1"/>
        <end position="22"/>
    </location>
</feature>
<evidence type="ECO:0000313" key="3">
    <source>
        <dbReference type="EMBL" id="MCW8335830.1"/>
    </source>
</evidence>
<feature type="chain" id="PRO_5040974231" evidence="1">
    <location>
        <begin position="23"/>
        <end position="174"/>
    </location>
</feature>
<keyword evidence="1" id="KW-0732">Signal</keyword>
<dbReference type="InterPro" id="IPR006680">
    <property type="entry name" value="Amidohydro-rel"/>
</dbReference>
<evidence type="ECO:0000313" key="4">
    <source>
        <dbReference type="Proteomes" id="UP001155586"/>
    </source>
</evidence>
<dbReference type="EMBL" id="JAKRRX010000146">
    <property type="protein sequence ID" value="MCW8335830.1"/>
    <property type="molecule type" value="Genomic_DNA"/>
</dbReference>
<dbReference type="PANTHER" id="PTHR43135">
    <property type="entry name" value="ALPHA-D-RIBOSE 1-METHYLPHOSPHONATE 5-TRIPHOSPHATE DIPHOSPHATASE"/>
    <property type="match status" value="1"/>
</dbReference>
<protein>
    <submittedName>
        <fullName evidence="3">Amidohydrolase family protein</fullName>
    </submittedName>
</protein>
<name>A0A9X3HTH1_9VIBR</name>
<sequence length="174" mass="18535">MNKAIKLSAVALSCSIAFSASAASTIISNVNIFNGVDNKLYENHHVLIVDNKIEKISTQPIQADDATVVDAGGKTMIPGLIDMHSHLCIQEGMLVGRDDYDQMAMGARTYVSMQQYLEQGFTTARDAGCNILGVAKAVNNGLIDGPRIYPSGGFLSQTGGHADTDSFNDQPGRV</sequence>
<feature type="domain" description="Amidohydrolase-related" evidence="2">
    <location>
        <begin position="75"/>
        <end position="163"/>
    </location>
</feature>
<dbReference type="RefSeq" id="WP_265688903.1">
    <property type="nucleotide sequence ID" value="NZ_JAKRRX010000146.1"/>
</dbReference>